<evidence type="ECO:0000313" key="12">
    <source>
        <dbReference type="Proteomes" id="UP000594454"/>
    </source>
</evidence>
<organism evidence="11 12">
    <name type="scientific">Hermetia illucens</name>
    <name type="common">Black soldier fly</name>
    <dbReference type="NCBI Taxonomy" id="343691"/>
    <lineage>
        <taxon>Eukaryota</taxon>
        <taxon>Metazoa</taxon>
        <taxon>Ecdysozoa</taxon>
        <taxon>Arthropoda</taxon>
        <taxon>Hexapoda</taxon>
        <taxon>Insecta</taxon>
        <taxon>Pterygota</taxon>
        <taxon>Neoptera</taxon>
        <taxon>Endopterygota</taxon>
        <taxon>Diptera</taxon>
        <taxon>Brachycera</taxon>
        <taxon>Stratiomyomorpha</taxon>
        <taxon>Stratiomyidae</taxon>
        <taxon>Hermetiinae</taxon>
        <taxon>Hermetia</taxon>
    </lineage>
</organism>
<dbReference type="FunCoup" id="A0A7R8V1Z3">
    <property type="interactions" value="1"/>
</dbReference>
<keyword evidence="3" id="KW-0963">Cytoplasm</keyword>
<dbReference type="Pfam" id="PF05914">
    <property type="entry name" value="RIB43A"/>
    <property type="match status" value="1"/>
</dbReference>
<keyword evidence="12" id="KW-1185">Reference proteome</keyword>
<gene>
    <name evidence="11" type="ORF">HERILL_LOCUS13676</name>
</gene>
<evidence type="ECO:0000256" key="7">
    <source>
        <dbReference type="ARBA" id="ARBA00023212"/>
    </source>
</evidence>
<dbReference type="InterPro" id="IPR008805">
    <property type="entry name" value="RIB43A"/>
</dbReference>
<keyword evidence="7" id="KW-0206">Cytoskeleton</keyword>
<comment type="subcellular location">
    <subcellularLocation>
        <location evidence="1">Cytoplasm</location>
        <location evidence="1">Cytoskeleton</location>
        <location evidence="1">Flagellum axoneme</location>
    </subcellularLocation>
</comment>
<dbReference type="OMA" id="DRAVTMK"/>
<comment type="similarity">
    <text evidence="2">Belongs to the RIB43A family.</text>
</comment>
<evidence type="ECO:0008006" key="13">
    <source>
        <dbReference type="Google" id="ProtNLM"/>
    </source>
</evidence>
<evidence type="ECO:0000256" key="1">
    <source>
        <dbReference type="ARBA" id="ARBA00004611"/>
    </source>
</evidence>
<keyword evidence="6" id="KW-0969">Cilium</keyword>
<evidence type="ECO:0000256" key="8">
    <source>
        <dbReference type="ARBA" id="ARBA00023273"/>
    </source>
</evidence>
<evidence type="ECO:0000313" key="11">
    <source>
        <dbReference type="EMBL" id="CAD7091253.1"/>
    </source>
</evidence>
<comment type="subunit">
    <text evidence="9">Microtubule inner protein component of sperm flagellar doublet microtubules.</text>
</comment>
<protein>
    <recommendedName>
        <fullName evidence="13">RIB43A-like with coiled-coils protein 2</fullName>
    </recommendedName>
</protein>
<dbReference type="Proteomes" id="UP000594454">
    <property type="component" value="Chromosome 5"/>
</dbReference>
<dbReference type="OrthoDB" id="429119at2759"/>
<evidence type="ECO:0000256" key="4">
    <source>
        <dbReference type="ARBA" id="ARBA00022846"/>
    </source>
</evidence>
<evidence type="ECO:0000256" key="10">
    <source>
        <dbReference type="SAM" id="Coils"/>
    </source>
</evidence>
<reference evidence="11 12" key="1">
    <citation type="submission" date="2020-11" db="EMBL/GenBank/DDBJ databases">
        <authorList>
            <person name="Wallbank WR R."/>
            <person name="Pardo Diaz C."/>
            <person name="Kozak K."/>
            <person name="Martin S."/>
            <person name="Jiggins C."/>
            <person name="Moest M."/>
            <person name="Warren A I."/>
            <person name="Generalovic N T."/>
            <person name="Byers J.R.P. K."/>
            <person name="Montejo-Kovacevich G."/>
            <person name="Yen C E."/>
        </authorList>
    </citation>
    <scope>NUCLEOTIDE SEQUENCE [LARGE SCALE GENOMIC DNA]</scope>
</reference>
<evidence type="ECO:0000256" key="3">
    <source>
        <dbReference type="ARBA" id="ARBA00022490"/>
    </source>
</evidence>
<dbReference type="InParanoid" id="A0A7R8V1Z3"/>
<dbReference type="PANTHER" id="PTHR14517:SF6">
    <property type="entry name" value="RE41410P"/>
    <property type="match status" value="1"/>
</dbReference>
<sequence>MMKFKITTEQDIREAAAIERRRQNEEERKARIFNAKQRILGLDYPALERQIAEKNKQKQIDAEKERRYLAEEERRMELIKCKENQLEEERKKRDAEINFYRAKFQRRENRREYDLNDPFAYRNAQPARIADDDPRLGISSAQIFSGEDLLNEERRKNQRNQQRAWLEQQIHERRQAEENKLKADRLLQEALVARDQRAIELDSSERNNRKKMQEAIREYNRNLALQQQQRKAVEKQQEEEDNLAEIYNVLTSDMLTENPDVANSCLGPGKKVAYLYRGMTPEELEQFRREQKIQAEEKAKMKAEEVAKDGKWDQFTRNITRSLILKELEVDKRAKAEVAELHRQNFLLATEQKARKEELEKFTAASDEFYAQFNKSTR</sequence>
<evidence type="ECO:0000256" key="2">
    <source>
        <dbReference type="ARBA" id="ARBA00006875"/>
    </source>
</evidence>
<feature type="coiled-coil region" evidence="10">
    <location>
        <begin position="166"/>
        <end position="236"/>
    </location>
</feature>
<dbReference type="AlphaFoldDB" id="A0A7R8V1Z3"/>
<evidence type="ECO:0000256" key="6">
    <source>
        <dbReference type="ARBA" id="ARBA00023069"/>
    </source>
</evidence>
<dbReference type="EMBL" id="LR899013">
    <property type="protein sequence ID" value="CAD7091253.1"/>
    <property type="molecule type" value="Genomic_DNA"/>
</dbReference>
<keyword evidence="5 10" id="KW-0175">Coiled coil</keyword>
<feature type="coiled-coil region" evidence="10">
    <location>
        <begin position="69"/>
        <end position="103"/>
    </location>
</feature>
<proteinExistence type="inferred from homology"/>
<dbReference type="PANTHER" id="PTHR14517">
    <property type="entry name" value="RIB43A-RELATED"/>
    <property type="match status" value="1"/>
</dbReference>
<keyword evidence="8" id="KW-0966">Cell projection</keyword>
<evidence type="ECO:0000256" key="9">
    <source>
        <dbReference type="ARBA" id="ARBA00046435"/>
    </source>
</evidence>
<keyword evidence="4" id="KW-0282">Flagellum</keyword>
<evidence type="ECO:0000256" key="5">
    <source>
        <dbReference type="ARBA" id="ARBA00023054"/>
    </source>
</evidence>
<name>A0A7R8V1Z3_HERIL</name>
<accession>A0A7R8V1Z3</accession>